<proteinExistence type="predicted"/>
<feature type="non-terminal residue" evidence="7">
    <location>
        <position position="310"/>
    </location>
</feature>
<dbReference type="Pfam" id="PF17657">
    <property type="entry name" value="DNA_pol3_finger"/>
    <property type="match status" value="1"/>
</dbReference>
<dbReference type="PANTHER" id="PTHR32294">
    <property type="entry name" value="DNA POLYMERASE III SUBUNIT ALPHA"/>
    <property type="match status" value="1"/>
</dbReference>
<keyword evidence="1" id="KW-0808">Transferase</keyword>
<dbReference type="Gene3D" id="1.10.10.1600">
    <property type="entry name" value="Bacterial DNA polymerase III alpha subunit, thumb domain"/>
    <property type="match status" value="1"/>
</dbReference>
<evidence type="ECO:0000256" key="2">
    <source>
        <dbReference type="ARBA" id="ARBA00022695"/>
    </source>
</evidence>
<evidence type="ECO:0000259" key="6">
    <source>
        <dbReference type="Pfam" id="PF17657"/>
    </source>
</evidence>
<evidence type="ECO:0000256" key="1">
    <source>
        <dbReference type="ARBA" id="ARBA00022679"/>
    </source>
</evidence>
<dbReference type="EMBL" id="BART01011063">
    <property type="protein sequence ID" value="GAG80299.1"/>
    <property type="molecule type" value="Genomic_DNA"/>
</dbReference>
<feature type="non-terminal residue" evidence="7">
    <location>
        <position position="1"/>
    </location>
</feature>
<gene>
    <name evidence="7" type="ORF">S01H4_23753</name>
</gene>
<dbReference type="InterPro" id="IPR040982">
    <property type="entry name" value="DNA_pol3_finger"/>
</dbReference>
<dbReference type="Pfam" id="PF07733">
    <property type="entry name" value="DNA_pol3_alpha"/>
    <property type="match status" value="1"/>
</dbReference>
<dbReference type="PANTHER" id="PTHR32294:SF0">
    <property type="entry name" value="DNA POLYMERASE III SUBUNIT ALPHA"/>
    <property type="match status" value="1"/>
</dbReference>
<accession>X1AEI4</accession>
<protein>
    <submittedName>
        <fullName evidence="7">Uncharacterized protein</fullName>
    </submittedName>
</protein>
<feature type="domain" description="DNA polymerase III alpha subunit finger" evidence="6">
    <location>
        <begin position="158"/>
        <end position="310"/>
    </location>
</feature>
<dbReference type="GO" id="GO:0008408">
    <property type="term" value="F:3'-5' exonuclease activity"/>
    <property type="evidence" value="ECO:0007669"/>
    <property type="project" value="InterPro"/>
</dbReference>
<evidence type="ECO:0000256" key="4">
    <source>
        <dbReference type="ARBA" id="ARBA00022932"/>
    </source>
</evidence>
<dbReference type="AlphaFoldDB" id="X1AEI4"/>
<dbReference type="InterPro" id="IPR011708">
    <property type="entry name" value="DNA_pol3_alpha_NTPase_dom"/>
</dbReference>
<keyword evidence="4" id="KW-0239">DNA-directed DNA polymerase</keyword>
<evidence type="ECO:0000256" key="3">
    <source>
        <dbReference type="ARBA" id="ARBA00022705"/>
    </source>
</evidence>
<feature type="domain" description="Bacterial DNA polymerase III alpha subunit NTPase" evidence="5">
    <location>
        <begin position="1"/>
        <end position="155"/>
    </location>
</feature>
<keyword evidence="3" id="KW-0235">DNA replication</keyword>
<dbReference type="InterPro" id="IPR004805">
    <property type="entry name" value="DnaE2/DnaE/PolC"/>
</dbReference>
<dbReference type="GO" id="GO:0003887">
    <property type="term" value="F:DNA-directed DNA polymerase activity"/>
    <property type="evidence" value="ECO:0007669"/>
    <property type="project" value="UniProtKB-KW"/>
</dbReference>
<evidence type="ECO:0000313" key="7">
    <source>
        <dbReference type="EMBL" id="GAG80299.1"/>
    </source>
</evidence>
<keyword evidence="2" id="KW-0548">Nucleotidyltransferase</keyword>
<evidence type="ECO:0000259" key="5">
    <source>
        <dbReference type="Pfam" id="PF07733"/>
    </source>
</evidence>
<comment type="caution">
    <text evidence="7">The sequence shown here is derived from an EMBL/GenBank/DDBJ whole genome shotgun (WGS) entry which is preliminary data.</text>
</comment>
<reference evidence="7" key="1">
    <citation type="journal article" date="2014" name="Front. Microbiol.">
        <title>High frequency of phylogenetically diverse reductive dehalogenase-homologous genes in deep subseafloor sedimentary metagenomes.</title>
        <authorList>
            <person name="Kawai M."/>
            <person name="Futagami T."/>
            <person name="Toyoda A."/>
            <person name="Takaki Y."/>
            <person name="Nishi S."/>
            <person name="Hori S."/>
            <person name="Arai W."/>
            <person name="Tsubouchi T."/>
            <person name="Morono Y."/>
            <person name="Uchiyama I."/>
            <person name="Ito T."/>
            <person name="Fujiyama A."/>
            <person name="Inagaki F."/>
            <person name="Takami H."/>
        </authorList>
    </citation>
    <scope>NUCLEOTIDE SEQUENCE</scope>
    <source>
        <strain evidence="7">Expedition CK06-06</strain>
    </source>
</reference>
<dbReference type="GO" id="GO:0006260">
    <property type="term" value="P:DNA replication"/>
    <property type="evidence" value="ECO:0007669"/>
    <property type="project" value="UniProtKB-KW"/>
</dbReference>
<dbReference type="InterPro" id="IPR041931">
    <property type="entry name" value="DNA_pol3_alpha_thumb_dom"/>
</dbReference>
<sequence>DMDFSKHRRDDVMKIMETMYGAEKLASIANYGKWKPRGVITDVGRVLGFEFTDLKRITKYIDNKVEEWDELPSEVVEFLDRNKMLKNRARRLMGTVNYKGIHASGIVITPSDMGEWIPIAFTTDRTSEAKPKVRVSEWDMYALEDLNLLKFDRLGLTTLDVIQQTIELVNKNHGKDTIGDLDKICLDDLENKHIYDMLRNQELQGLFQVEKSQGMARLIRDMKPVCFNDIALIISLFRTAVLKAGMHTEYVNRRRLAESGKADKIKFIHPLLKEMPFETHGVLIFQEQVMAIGHIMGGLTLKESDNFRKA</sequence>
<organism evidence="7">
    <name type="scientific">marine sediment metagenome</name>
    <dbReference type="NCBI Taxonomy" id="412755"/>
    <lineage>
        <taxon>unclassified sequences</taxon>
        <taxon>metagenomes</taxon>
        <taxon>ecological metagenomes</taxon>
    </lineage>
</organism>
<name>X1AEI4_9ZZZZ</name>